<evidence type="ECO:0000313" key="2">
    <source>
        <dbReference type="EMBL" id="GAA4702524.1"/>
    </source>
</evidence>
<reference evidence="3" key="1">
    <citation type="journal article" date="2019" name="Int. J. Syst. Evol. Microbiol.">
        <title>The Global Catalogue of Microorganisms (GCM) 10K type strain sequencing project: providing services to taxonomists for standard genome sequencing and annotation.</title>
        <authorList>
            <consortium name="The Broad Institute Genomics Platform"/>
            <consortium name="The Broad Institute Genome Sequencing Center for Infectious Disease"/>
            <person name="Wu L."/>
            <person name="Ma J."/>
        </authorList>
    </citation>
    <scope>NUCLEOTIDE SEQUENCE [LARGE SCALE GENOMIC DNA]</scope>
    <source>
        <strain evidence="3">JCM 18055</strain>
    </source>
</reference>
<dbReference type="EMBL" id="BAABIC010000017">
    <property type="protein sequence ID" value="GAA4702524.1"/>
    <property type="molecule type" value="Genomic_DNA"/>
</dbReference>
<comment type="caution">
    <text evidence="2">The sequence shown here is derived from an EMBL/GenBank/DDBJ whole genome shotgun (WGS) entry which is preliminary data.</text>
</comment>
<organism evidence="2 3">
    <name type="scientific">Pseudonocardia yuanmonensis</name>
    <dbReference type="NCBI Taxonomy" id="1095914"/>
    <lineage>
        <taxon>Bacteria</taxon>
        <taxon>Bacillati</taxon>
        <taxon>Actinomycetota</taxon>
        <taxon>Actinomycetes</taxon>
        <taxon>Pseudonocardiales</taxon>
        <taxon>Pseudonocardiaceae</taxon>
        <taxon>Pseudonocardia</taxon>
    </lineage>
</organism>
<dbReference type="Proteomes" id="UP001500325">
    <property type="component" value="Unassembled WGS sequence"/>
</dbReference>
<sequence length="134" mass="13923">MRFALDGLLVDVPPAQIEESRAFYRSRPGGRGPSTPERLLVVRASRAAPAPVDPAAVDEIVEAGARPGLAMATLLRRRDRGVVDGVVGAALRFGTYDLSDRIAPPVSDGVTAGAAGGHKGVLSQRATARRPSDG</sequence>
<dbReference type="RefSeq" id="WP_345382915.1">
    <property type="nucleotide sequence ID" value="NZ_BAABIC010000017.1"/>
</dbReference>
<protein>
    <submittedName>
        <fullName evidence="2">Uncharacterized protein</fullName>
    </submittedName>
</protein>
<accession>A0ABP8X8M1</accession>
<evidence type="ECO:0000256" key="1">
    <source>
        <dbReference type="SAM" id="MobiDB-lite"/>
    </source>
</evidence>
<evidence type="ECO:0000313" key="3">
    <source>
        <dbReference type="Proteomes" id="UP001500325"/>
    </source>
</evidence>
<name>A0ABP8X8M1_9PSEU</name>
<proteinExistence type="predicted"/>
<feature type="region of interest" description="Disordered" evidence="1">
    <location>
        <begin position="107"/>
        <end position="134"/>
    </location>
</feature>
<keyword evidence="3" id="KW-1185">Reference proteome</keyword>
<gene>
    <name evidence="2" type="ORF">GCM10023215_47250</name>
</gene>